<reference evidence="2 3" key="1">
    <citation type="submission" date="2020-02" db="EMBL/GenBank/DDBJ databases">
        <title>Characterization of phylogenetic diversity of novel bifidobacterial species isolated in Czech ZOOs.</title>
        <authorList>
            <person name="Lugli G.A."/>
            <person name="Vera N.B."/>
            <person name="Ventura M."/>
        </authorList>
    </citation>
    <scope>NUCLEOTIDE SEQUENCE [LARGE SCALE GENOMIC DNA]</scope>
    <source>
        <strain evidence="2 3">DSM 109963</strain>
    </source>
</reference>
<protein>
    <submittedName>
        <fullName evidence="2">Uncharacterized protein</fullName>
    </submittedName>
</protein>
<dbReference type="Proteomes" id="UP000553756">
    <property type="component" value="Unassembled WGS sequence"/>
</dbReference>
<keyword evidence="1" id="KW-1133">Transmembrane helix</keyword>
<dbReference type="RefSeq" id="WP_172147178.1">
    <property type="nucleotide sequence ID" value="NZ_JAAIIJ010000035.1"/>
</dbReference>
<feature type="transmembrane region" description="Helical" evidence="1">
    <location>
        <begin position="6"/>
        <end position="23"/>
    </location>
</feature>
<evidence type="ECO:0000256" key="1">
    <source>
        <dbReference type="SAM" id="Phobius"/>
    </source>
</evidence>
<evidence type="ECO:0000313" key="2">
    <source>
        <dbReference type="EMBL" id="NMN02817.1"/>
    </source>
</evidence>
<comment type="caution">
    <text evidence="2">The sequence shown here is derived from an EMBL/GenBank/DDBJ whole genome shotgun (WGS) entry which is preliminary data.</text>
</comment>
<evidence type="ECO:0000313" key="3">
    <source>
        <dbReference type="Proteomes" id="UP000553756"/>
    </source>
</evidence>
<keyword evidence="3" id="KW-1185">Reference proteome</keyword>
<gene>
    <name evidence="2" type="ORF">G1C94_1439</name>
</gene>
<proteinExistence type="predicted"/>
<keyword evidence="1" id="KW-0812">Transmembrane</keyword>
<accession>A0ABX1T061</accession>
<dbReference type="EMBL" id="JAAIIJ010000035">
    <property type="protein sequence ID" value="NMN02817.1"/>
    <property type="molecule type" value="Genomic_DNA"/>
</dbReference>
<organism evidence="2 3">
    <name type="scientific">Bifidobacterium panos</name>
    <dbReference type="NCBI Taxonomy" id="2675321"/>
    <lineage>
        <taxon>Bacteria</taxon>
        <taxon>Bacillati</taxon>
        <taxon>Actinomycetota</taxon>
        <taxon>Actinomycetes</taxon>
        <taxon>Bifidobacteriales</taxon>
        <taxon>Bifidobacteriaceae</taxon>
        <taxon>Bifidobacterium</taxon>
    </lineage>
</organism>
<name>A0ABX1T061_9BIFI</name>
<keyword evidence="1" id="KW-0472">Membrane</keyword>
<sequence length="64" mass="7134">MSDVIFGGIILIVLNTGIMYLVVKAAILDAIRKSGLLDVLKIMHDEQSNQTIEIVSKLDEIREH</sequence>